<reference evidence="2 3" key="1">
    <citation type="submission" date="2018-11" db="EMBL/GenBank/DDBJ databases">
        <title>Trebonia kvetii gen.nov., sp.nov., a novel acidophilic actinobacterium, and proposal of the new actinobacterial family Treboniaceae fam. nov.</title>
        <authorList>
            <person name="Rapoport D."/>
            <person name="Sagova-Mareckova M."/>
            <person name="Sedlacek I."/>
            <person name="Provaznik J."/>
            <person name="Kralova S."/>
            <person name="Pavlinic D."/>
            <person name="Benes V."/>
            <person name="Kopecky J."/>
        </authorList>
    </citation>
    <scope>NUCLEOTIDE SEQUENCE [LARGE SCALE GENOMIC DNA]</scope>
    <source>
        <strain evidence="2 3">15Tr583</strain>
    </source>
</reference>
<evidence type="ECO:0000259" key="1">
    <source>
        <dbReference type="Pfam" id="PF12680"/>
    </source>
</evidence>
<evidence type="ECO:0000313" key="3">
    <source>
        <dbReference type="Proteomes" id="UP000460272"/>
    </source>
</evidence>
<gene>
    <name evidence="2" type="ORF">EAS64_25565</name>
</gene>
<dbReference type="Pfam" id="PF12680">
    <property type="entry name" value="SnoaL_2"/>
    <property type="match status" value="1"/>
</dbReference>
<dbReference type="Proteomes" id="UP000460272">
    <property type="component" value="Unassembled WGS sequence"/>
</dbReference>
<name>A0A6P2BSX5_9ACTN</name>
<keyword evidence="3" id="KW-1185">Reference proteome</keyword>
<dbReference type="EMBL" id="RPFW01000005">
    <property type="protein sequence ID" value="TVZ02199.1"/>
    <property type="molecule type" value="Genomic_DNA"/>
</dbReference>
<dbReference type="InterPro" id="IPR032710">
    <property type="entry name" value="NTF2-like_dom_sf"/>
</dbReference>
<feature type="domain" description="SnoaL-like" evidence="1">
    <location>
        <begin position="11"/>
        <end position="110"/>
    </location>
</feature>
<dbReference type="SUPFAM" id="SSF54427">
    <property type="entry name" value="NTF2-like"/>
    <property type="match status" value="1"/>
</dbReference>
<protein>
    <submittedName>
        <fullName evidence="2">Steroid delta-isomerase</fullName>
    </submittedName>
</protein>
<dbReference type="GO" id="GO:0016853">
    <property type="term" value="F:isomerase activity"/>
    <property type="evidence" value="ECO:0007669"/>
    <property type="project" value="UniProtKB-KW"/>
</dbReference>
<evidence type="ECO:0000313" key="2">
    <source>
        <dbReference type="EMBL" id="TVZ02199.1"/>
    </source>
</evidence>
<sequence length="123" mass="13192">MPSPDQIRAAVLRYLAAVAGGSASEIAACYAPDATVEDPAGSEPHRGRAAIAQFYSPLEAAARETKLLTLRIAGGAAVFHFLVRTKLPDQTVDVEPIDLMTFDSRGLITSMRAFWSESDVRVT</sequence>
<dbReference type="Gene3D" id="3.10.450.50">
    <property type="match status" value="1"/>
</dbReference>
<dbReference type="AlphaFoldDB" id="A0A6P2BSX5"/>
<proteinExistence type="predicted"/>
<keyword evidence="2" id="KW-0413">Isomerase</keyword>
<comment type="caution">
    <text evidence="2">The sequence shown here is derived from an EMBL/GenBank/DDBJ whole genome shotgun (WGS) entry which is preliminary data.</text>
</comment>
<dbReference type="InterPro" id="IPR037401">
    <property type="entry name" value="SnoaL-like"/>
</dbReference>
<accession>A0A6P2BSX5</accession>
<organism evidence="2 3">
    <name type="scientific">Trebonia kvetii</name>
    <dbReference type="NCBI Taxonomy" id="2480626"/>
    <lineage>
        <taxon>Bacteria</taxon>
        <taxon>Bacillati</taxon>
        <taxon>Actinomycetota</taxon>
        <taxon>Actinomycetes</taxon>
        <taxon>Streptosporangiales</taxon>
        <taxon>Treboniaceae</taxon>
        <taxon>Trebonia</taxon>
    </lineage>
</organism>
<dbReference type="OrthoDB" id="459617at2"/>
<dbReference type="RefSeq" id="WP_145856981.1">
    <property type="nucleotide sequence ID" value="NZ_RPFW01000005.1"/>
</dbReference>